<dbReference type="AlphaFoldDB" id="A0A1I7ZEP5"/>
<name>A0A1I7ZEP5_9BILA</name>
<evidence type="ECO:0000256" key="1">
    <source>
        <dbReference type="SAM" id="SignalP"/>
    </source>
</evidence>
<keyword evidence="1" id="KW-0732">Signal</keyword>
<feature type="signal peptide" evidence="1">
    <location>
        <begin position="1"/>
        <end position="21"/>
    </location>
</feature>
<protein>
    <submittedName>
        <fullName evidence="3">Secreted protein</fullName>
    </submittedName>
</protein>
<dbReference type="WBParaSite" id="L893_g25695.t1">
    <property type="protein sequence ID" value="L893_g25695.t1"/>
    <property type="gene ID" value="L893_g25695"/>
</dbReference>
<keyword evidence="2" id="KW-1185">Reference proteome</keyword>
<evidence type="ECO:0000313" key="2">
    <source>
        <dbReference type="Proteomes" id="UP000095287"/>
    </source>
</evidence>
<evidence type="ECO:0000313" key="3">
    <source>
        <dbReference type="WBParaSite" id="L893_g25695.t1"/>
    </source>
</evidence>
<feature type="chain" id="PRO_5009313327" evidence="1">
    <location>
        <begin position="22"/>
        <end position="96"/>
    </location>
</feature>
<proteinExistence type="predicted"/>
<accession>A0A1I7ZEP5</accession>
<reference evidence="3" key="1">
    <citation type="submission" date="2016-11" db="UniProtKB">
        <authorList>
            <consortium name="WormBaseParasite"/>
        </authorList>
    </citation>
    <scope>IDENTIFICATION</scope>
</reference>
<organism evidence="2 3">
    <name type="scientific">Steinernema glaseri</name>
    <dbReference type="NCBI Taxonomy" id="37863"/>
    <lineage>
        <taxon>Eukaryota</taxon>
        <taxon>Metazoa</taxon>
        <taxon>Ecdysozoa</taxon>
        <taxon>Nematoda</taxon>
        <taxon>Chromadorea</taxon>
        <taxon>Rhabditida</taxon>
        <taxon>Tylenchina</taxon>
        <taxon>Panagrolaimomorpha</taxon>
        <taxon>Strongyloidoidea</taxon>
        <taxon>Steinernematidae</taxon>
        <taxon>Steinernema</taxon>
    </lineage>
</organism>
<sequence length="96" mass="10622">MSVMFSRFLIILSLSVCYVSGGRTVVVSPARFSFHVSQQLCLLIICEEAQLRGIYLLRLAAYAFSAFPLLAALRQLSSTFHSLCVAANNFLDESVQ</sequence>
<dbReference type="Proteomes" id="UP000095287">
    <property type="component" value="Unplaced"/>
</dbReference>